<keyword evidence="3" id="KW-1185">Reference proteome</keyword>
<accession>K1W789</accession>
<reference evidence="2 3" key="1">
    <citation type="journal article" date="2012" name="Eukaryot. Cell">
        <title>Genome sequence of the Trichosporon asahii environmental strain CBS 8904.</title>
        <authorList>
            <person name="Yang R.Y."/>
            <person name="Li H.T."/>
            <person name="Zhu H."/>
            <person name="Zhou G.P."/>
            <person name="Wang M."/>
            <person name="Wang L."/>
        </authorList>
    </citation>
    <scope>NUCLEOTIDE SEQUENCE [LARGE SCALE GENOMIC DNA]</scope>
    <source>
        <strain evidence="2 3">CBS 8904</strain>
    </source>
</reference>
<feature type="compositionally biased region" description="Basic residues" evidence="1">
    <location>
        <begin position="1"/>
        <end position="18"/>
    </location>
</feature>
<dbReference type="HOGENOM" id="CLU_033271_0_0_1"/>
<comment type="caution">
    <text evidence="2">The sequence shown here is derived from an EMBL/GenBank/DDBJ whole genome shotgun (WGS) entry which is preliminary data.</text>
</comment>
<evidence type="ECO:0000313" key="3">
    <source>
        <dbReference type="Proteomes" id="UP000006757"/>
    </source>
</evidence>
<name>K1W789_TRIAC</name>
<protein>
    <submittedName>
        <fullName evidence="2">Uncharacterized protein</fullName>
    </submittedName>
</protein>
<feature type="compositionally biased region" description="Polar residues" evidence="1">
    <location>
        <begin position="186"/>
        <end position="200"/>
    </location>
</feature>
<feature type="compositionally biased region" description="Basic residues" evidence="1">
    <location>
        <begin position="132"/>
        <end position="147"/>
    </location>
</feature>
<dbReference type="InParanoid" id="K1W789"/>
<proteinExistence type="predicted"/>
<evidence type="ECO:0000313" key="2">
    <source>
        <dbReference type="EMBL" id="EKD04748.1"/>
    </source>
</evidence>
<feature type="region of interest" description="Disordered" evidence="1">
    <location>
        <begin position="120"/>
        <end position="234"/>
    </location>
</feature>
<dbReference type="AlphaFoldDB" id="K1W789"/>
<evidence type="ECO:0000256" key="1">
    <source>
        <dbReference type="SAM" id="MobiDB-lite"/>
    </source>
</evidence>
<gene>
    <name evidence="2" type="ORF">A1Q2_00978</name>
</gene>
<dbReference type="EMBL" id="AMBO01000191">
    <property type="protein sequence ID" value="EKD04748.1"/>
    <property type="molecule type" value="Genomic_DNA"/>
</dbReference>
<sequence length="585" mass="64407">MATTKTRKRRADKKRRSKLSSDPNDVSNNGSGGVPGHHRTSQAMSKASKRRARAKRTAVSASNPVAILDCYATSATAMQVDDTMGMPVVASSSGLSKLASQPEGEPARKLVGGSVNMLLKEPIGKTPGKPADRKKKRKKSSKQRKRSKAADNGATAIKSMPIIGNEPGSNRKTPQKPPHRPANGLANKQVNKQASKQVSMQADKRAQKISSKKLSESTGKQASKPADTPISTPAAENPFSGRCIYCKTMDALLALTAPVPMSPVLARPLEVTDLHSPTARMTRTQNPLLASSEDTETKVERWRRLVPSAASSSFSAPSMCPTYSTVFSVSTAKTSSRGSSEFGSSSSVFWSPPLSVASLPLPKSDNGVDDLRCAASDPLPASHNTFRYSAFPGLHKPTGLDHSPVHVRGCTDIDVVTALGDFYQDIDTVYRIPPEKTAKKRSIERYKQAILEADCDIMFAHRRRSAAAAKLQRLGVPTILYPRSRGWLRVKMVEERTAFLLREEVDEMRLSPLEDYPDDCKATILRIMRMRMALRSEFQFDSRGFIDRRGRYAPFDPSPKEMLAFSWDWVEEFWEDSLWRAPWLG</sequence>
<feature type="compositionally biased region" description="Basic residues" evidence="1">
    <location>
        <begin position="47"/>
        <end position="56"/>
    </location>
</feature>
<feature type="region of interest" description="Disordered" evidence="1">
    <location>
        <begin position="1"/>
        <end position="63"/>
    </location>
</feature>
<dbReference type="Proteomes" id="UP000006757">
    <property type="component" value="Unassembled WGS sequence"/>
</dbReference>
<organism evidence="2 3">
    <name type="scientific">Trichosporon asahii var. asahii (strain CBS 8904)</name>
    <name type="common">Yeast</name>
    <dbReference type="NCBI Taxonomy" id="1220162"/>
    <lineage>
        <taxon>Eukaryota</taxon>
        <taxon>Fungi</taxon>
        <taxon>Dikarya</taxon>
        <taxon>Basidiomycota</taxon>
        <taxon>Agaricomycotina</taxon>
        <taxon>Tremellomycetes</taxon>
        <taxon>Trichosporonales</taxon>
        <taxon>Trichosporonaceae</taxon>
        <taxon>Trichosporon</taxon>
    </lineage>
</organism>